<name>A0A3N0E5K4_SINP1</name>
<sequence length="197" mass="23378">MTDQDKYMQQLRTVMERYTSISDDSWSLLHSITRCRNTEKGEVILRQGQIARYLHFICQGAMRIYFTDPDGNVYNKNLFMEGNFAASKASLLQNSPSYFTIEALEDSVLLDIEYEGYRKLIREKEDIRNFYIAYIEKNWIIEKEQREISFVMENATDRYVKLLEKHPDIDRRIPKLHIASHLGITPTQLSRIRKKLK</sequence>
<accession>A0A3N0E5K4</accession>
<dbReference type="SUPFAM" id="SSF51206">
    <property type="entry name" value="cAMP-binding domain-like"/>
    <property type="match status" value="1"/>
</dbReference>
<dbReference type="RefSeq" id="WP_123216983.1">
    <property type="nucleotide sequence ID" value="NZ_RJTM01000107.1"/>
</dbReference>
<proteinExistence type="predicted"/>
<dbReference type="InterPro" id="IPR000595">
    <property type="entry name" value="cNMP-bd_dom"/>
</dbReference>
<protein>
    <submittedName>
        <fullName evidence="2">Crp/Fnr family transcriptional regulator</fullName>
    </submittedName>
</protein>
<gene>
    <name evidence="2" type="ORF">ED312_15780</name>
</gene>
<dbReference type="Gene3D" id="2.60.120.10">
    <property type="entry name" value="Jelly Rolls"/>
    <property type="match status" value="1"/>
</dbReference>
<feature type="domain" description="Cyclic nucleotide-binding" evidence="1">
    <location>
        <begin position="39"/>
        <end position="138"/>
    </location>
</feature>
<evidence type="ECO:0000313" key="2">
    <source>
        <dbReference type="EMBL" id="RNL83122.1"/>
    </source>
</evidence>
<dbReference type="OrthoDB" id="663011at2"/>
<evidence type="ECO:0000259" key="1">
    <source>
        <dbReference type="PROSITE" id="PS50042"/>
    </source>
</evidence>
<evidence type="ECO:0000313" key="3">
    <source>
        <dbReference type="Proteomes" id="UP000267469"/>
    </source>
</evidence>
<keyword evidence="3" id="KW-1185">Reference proteome</keyword>
<dbReference type="Proteomes" id="UP000267469">
    <property type="component" value="Unassembled WGS sequence"/>
</dbReference>
<dbReference type="CDD" id="cd00038">
    <property type="entry name" value="CAP_ED"/>
    <property type="match status" value="1"/>
</dbReference>
<dbReference type="AlphaFoldDB" id="A0A3N0E5K4"/>
<dbReference type="InterPro" id="IPR018490">
    <property type="entry name" value="cNMP-bd_dom_sf"/>
</dbReference>
<dbReference type="EMBL" id="RJTM01000107">
    <property type="protein sequence ID" value="RNL83122.1"/>
    <property type="molecule type" value="Genomic_DNA"/>
</dbReference>
<dbReference type="InterPro" id="IPR014710">
    <property type="entry name" value="RmlC-like_jellyroll"/>
</dbReference>
<reference evidence="2 3" key="1">
    <citation type="submission" date="2018-10" db="EMBL/GenBank/DDBJ databases">
        <title>Sinomicrobium pectinilyticum sp. nov., a pectinase-producing bacterium isolated from alkaline and saline soil, and emended description of the genus Sinomicrobium.</title>
        <authorList>
            <person name="Cheng B."/>
            <person name="Li C."/>
            <person name="Lai Q."/>
            <person name="Du M."/>
            <person name="Shao Z."/>
            <person name="Xu P."/>
            <person name="Yang C."/>
        </authorList>
    </citation>
    <scope>NUCLEOTIDE SEQUENCE [LARGE SCALE GENOMIC DNA]</scope>
    <source>
        <strain evidence="2 3">5DNS001</strain>
    </source>
</reference>
<dbReference type="Pfam" id="PF00027">
    <property type="entry name" value="cNMP_binding"/>
    <property type="match status" value="1"/>
</dbReference>
<comment type="caution">
    <text evidence="2">The sequence shown here is derived from an EMBL/GenBank/DDBJ whole genome shotgun (WGS) entry which is preliminary data.</text>
</comment>
<dbReference type="PROSITE" id="PS50042">
    <property type="entry name" value="CNMP_BINDING_3"/>
    <property type="match status" value="1"/>
</dbReference>
<organism evidence="2 3">
    <name type="scientific">Sinomicrobium pectinilyticum</name>
    <dbReference type="NCBI Taxonomy" id="1084421"/>
    <lineage>
        <taxon>Bacteria</taxon>
        <taxon>Pseudomonadati</taxon>
        <taxon>Bacteroidota</taxon>
        <taxon>Flavobacteriia</taxon>
        <taxon>Flavobacteriales</taxon>
        <taxon>Flavobacteriaceae</taxon>
        <taxon>Sinomicrobium</taxon>
    </lineage>
</organism>